<accession>A0AAW0IMC9</accession>
<evidence type="ECO:0000313" key="1">
    <source>
        <dbReference type="EMBL" id="KAK7815810.1"/>
    </source>
</evidence>
<gene>
    <name evidence="1" type="ORF">U0070_025270</name>
</gene>
<dbReference type="EMBL" id="JBBHLL010000109">
    <property type="protein sequence ID" value="KAK7815810.1"/>
    <property type="molecule type" value="Genomic_DNA"/>
</dbReference>
<keyword evidence="2" id="KW-1185">Reference proteome</keyword>
<dbReference type="Proteomes" id="UP001488838">
    <property type="component" value="Unassembled WGS sequence"/>
</dbReference>
<reference evidence="1 2" key="1">
    <citation type="journal article" date="2023" name="bioRxiv">
        <title>Conserved and derived expression patterns and positive selection on dental genes reveal complex evolutionary context of ever-growing rodent molars.</title>
        <authorList>
            <person name="Calamari Z.T."/>
            <person name="Song A."/>
            <person name="Cohen E."/>
            <person name="Akter M."/>
            <person name="Roy R.D."/>
            <person name="Hallikas O."/>
            <person name="Christensen M.M."/>
            <person name="Li P."/>
            <person name="Marangoni P."/>
            <person name="Jernvall J."/>
            <person name="Klein O.D."/>
        </authorList>
    </citation>
    <scope>NUCLEOTIDE SEQUENCE [LARGE SCALE GENOMIC DNA]</scope>
    <source>
        <strain evidence="1">V071</strain>
    </source>
</reference>
<sequence>MKGITLKIDSPASCTSNHLDRSHSLDTTILLSMLGPGLSSRATLSCSFLREPMSLAKATEWETL</sequence>
<protein>
    <submittedName>
        <fullName evidence="1">Uncharacterized protein</fullName>
    </submittedName>
</protein>
<name>A0AAW0IMC9_MYOGA</name>
<evidence type="ECO:0000313" key="2">
    <source>
        <dbReference type="Proteomes" id="UP001488838"/>
    </source>
</evidence>
<comment type="caution">
    <text evidence="1">The sequence shown here is derived from an EMBL/GenBank/DDBJ whole genome shotgun (WGS) entry which is preliminary data.</text>
</comment>
<organism evidence="1 2">
    <name type="scientific">Myodes glareolus</name>
    <name type="common">Bank vole</name>
    <name type="synonym">Clethrionomys glareolus</name>
    <dbReference type="NCBI Taxonomy" id="447135"/>
    <lineage>
        <taxon>Eukaryota</taxon>
        <taxon>Metazoa</taxon>
        <taxon>Chordata</taxon>
        <taxon>Craniata</taxon>
        <taxon>Vertebrata</taxon>
        <taxon>Euteleostomi</taxon>
        <taxon>Mammalia</taxon>
        <taxon>Eutheria</taxon>
        <taxon>Euarchontoglires</taxon>
        <taxon>Glires</taxon>
        <taxon>Rodentia</taxon>
        <taxon>Myomorpha</taxon>
        <taxon>Muroidea</taxon>
        <taxon>Cricetidae</taxon>
        <taxon>Arvicolinae</taxon>
        <taxon>Myodes</taxon>
    </lineage>
</organism>
<proteinExistence type="predicted"/>
<dbReference type="AlphaFoldDB" id="A0AAW0IMC9"/>